<comment type="caution">
    <text evidence="2">The sequence shown here is derived from an EMBL/GenBank/DDBJ whole genome shotgun (WGS) entry which is preliminary data.</text>
</comment>
<dbReference type="RefSeq" id="WP_048878876.1">
    <property type="nucleotide sequence ID" value="NZ_BANC01000046.1"/>
</dbReference>
<dbReference type="InterPro" id="IPR036844">
    <property type="entry name" value="Hint_dom_sf"/>
</dbReference>
<dbReference type="NCBIfam" id="NF038122">
    <property type="entry name" value="metallo_LGF"/>
    <property type="match status" value="1"/>
</dbReference>
<gene>
    <name evidence="2" type="ORF">Aam_047_050</name>
</gene>
<sequence length="547" mass="57311">MHIQLVFDTSTSAAPSSFTTALDYAAQQLDSLITNNITVSIDVSWDSTGTVLGEASPYLSSAGLYGYATVVSALHANAQTTAQKAAVAALPSTDPTGGKGLYLTVAQAEALGLPTTGLIAASGGVDGTVTFGTGGGVLNFSTSTGAVSGELDFVGTAEHELSHALGRADFNNGSDLTLMDLYAYASPGTLQSTPYAASYFSLDAGATTLASFDTTSDISDWADTTQYRTDAFAAYEYPGYATTISPVDTTLMSVLGFDVACFCPGSLILSPQGEVPVERLAIGDQVTTPNGVRRIKWIGRSAYEGKFLRDNPLMLPVTFLPGALGEGVPNRPMRVSPGHGVFLHGVLVPAWRLVNQVNVLQAPCSGRVEYLHLELDSHDLLTADGALSESYLNVTPRSWFQNAAEYAALYPGDDDPGTPCLPRVEDGLALEALRAWVDERAGLPRAAEAKGDLLGCVDEAGPELCRGWAQCQQAPDQPVTLFVMAGGEILARVVANLYREDLRAAGIGKGCHGFAVALPARTTGEISVRRASDGALLRIAGAFQRVA</sequence>
<reference evidence="2 3" key="1">
    <citation type="submission" date="2012-11" db="EMBL/GenBank/DDBJ databases">
        <title>Whole genome sequence of Acidocella aminolytica 101 = DSM 11237.</title>
        <authorList>
            <person name="Azuma Y."/>
            <person name="Higashiura N."/>
            <person name="Hirakawa H."/>
            <person name="Matsushita K."/>
        </authorList>
    </citation>
    <scope>NUCLEOTIDE SEQUENCE [LARGE SCALE GENOMIC DNA]</scope>
    <source>
        <strain evidence="3">101 / DSM 11237</strain>
    </source>
</reference>
<proteinExistence type="predicted"/>
<feature type="domain" description="Hedgehog/Intein (Hint)" evidence="1">
    <location>
        <begin position="261"/>
        <end position="393"/>
    </location>
</feature>
<dbReference type="EMBL" id="BANC01000046">
    <property type="protein sequence ID" value="GAN80469.1"/>
    <property type="molecule type" value="Genomic_DNA"/>
</dbReference>
<dbReference type="AlphaFoldDB" id="A0A0D6PI13"/>
<evidence type="ECO:0000313" key="3">
    <source>
        <dbReference type="Proteomes" id="UP000032668"/>
    </source>
</evidence>
<dbReference type="STRING" id="1120923.SAMN02746095_01677"/>
<organism evidence="2 3">
    <name type="scientific">Acidocella aminolytica 101 = DSM 11237</name>
    <dbReference type="NCBI Taxonomy" id="1120923"/>
    <lineage>
        <taxon>Bacteria</taxon>
        <taxon>Pseudomonadati</taxon>
        <taxon>Pseudomonadota</taxon>
        <taxon>Alphaproteobacteria</taxon>
        <taxon>Acetobacterales</taxon>
        <taxon>Acidocellaceae</taxon>
        <taxon>Acidocella</taxon>
    </lineage>
</organism>
<evidence type="ECO:0000313" key="2">
    <source>
        <dbReference type="EMBL" id="GAN80469.1"/>
    </source>
</evidence>
<protein>
    <recommendedName>
        <fullName evidence="1">Hedgehog/Intein (Hint) domain-containing protein</fullName>
    </recommendedName>
</protein>
<accession>A0A0D6PI13</accession>
<name>A0A0D6PI13_9PROT</name>
<evidence type="ECO:0000259" key="1">
    <source>
        <dbReference type="Pfam" id="PF13403"/>
    </source>
</evidence>
<dbReference type="InterPro" id="IPR028992">
    <property type="entry name" value="Hedgehog/Intein_dom"/>
</dbReference>
<dbReference type="Proteomes" id="UP000032668">
    <property type="component" value="Unassembled WGS sequence"/>
</dbReference>
<keyword evidence="3" id="KW-1185">Reference proteome</keyword>
<dbReference type="Pfam" id="PF13403">
    <property type="entry name" value="Hint_2"/>
    <property type="match status" value="1"/>
</dbReference>
<dbReference type="SUPFAM" id="SSF51294">
    <property type="entry name" value="Hedgehog/intein (Hint) domain"/>
    <property type="match status" value="1"/>
</dbReference>
<dbReference type="OrthoDB" id="6305173at2"/>